<evidence type="ECO:0000256" key="2">
    <source>
        <dbReference type="ARBA" id="ARBA00022823"/>
    </source>
</evidence>
<dbReference type="Proteomes" id="UP000216454">
    <property type="component" value="Unassembled WGS sequence"/>
</dbReference>
<dbReference type="PROSITE" id="PS50968">
    <property type="entry name" value="BIOTINYL_LIPOYL"/>
    <property type="match status" value="1"/>
</dbReference>
<comment type="caution">
    <text evidence="6">The sequence shown here is derived from an EMBL/GenBank/DDBJ whole genome shotgun (WGS) entry which is preliminary data.</text>
</comment>
<feature type="modified residue" description="N6-lipoyllysine" evidence="3 4">
    <location>
        <position position="69"/>
    </location>
</feature>
<dbReference type="InterPro" id="IPR000089">
    <property type="entry name" value="Biotin_lipoyl"/>
</dbReference>
<dbReference type="HAMAP" id="MF_00272">
    <property type="entry name" value="GcvH"/>
    <property type="match status" value="1"/>
</dbReference>
<dbReference type="NCBIfam" id="TIGR00527">
    <property type="entry name" value="gcvH"/>
    <property type="match status" value="1"/>
</dbReference>
<reference evidence="6 7" key="1">
    <citation type="journal article" date="2017" name="BMC Genomics">
        <title>Comparative genomic and phylogenomic analyses of the Bifidobacteriaceae family.</title>
        <authorList>
            <person name="Lugli G.A."/>
            <person name="Milani C."/>
            <person name="Turroni F."/>
            <person name="Duranti S."/>
            <person name="Mancabelli L."/>
            <person name="Mangifesta M."/>
            <person name="Ferrario C."/>
            <person name="Modesto M."/>
            <person name="Mattarelli P."/>
            <person name="Jiri K."/>
            <person name="van Sinderen D."/>
            <person name="Ventura M."/>
        </authorList>
    </citation>
    <scope>NUCLEOTIDE SEQUENCE [LARGE SCALE GENOMIC DNA]</scope>
    <source>
        <strain evidence="6 7">DSM 24744</strain>
    </source>
</reference>
<comment type="function">
    <text evidence="3">The glycine cleavage system catalyzes the degradation of glycine. The H protein shuttles the methylamine group of glycine from the P protein to the T protein.</text>
</comment>
<dbReference type="GO" id="GO:0009249">
    <property type="term" value="P:protein lipoylation"/>
    <property type="evidence" value="ECO:0007669"/>
    <property type="project" value="TreeGrafter"/>
</dbReference>
<name>A0A261ERK5_9BIFI</name>
<dbReference type="CDD" id="cd06848">
    <property type="entry name" value="GCS_H"/>
    <property type="match status" value="1"/>
</dbReference>
<dbReference type="GO" id="GO:0019464">
    <property type="term" value="P:glycine decarboxylation via glycine cleavage system"/>
    <property type="evidence" value="ECO:0007669"/>
    <property type="project" value="UniProtKB-UniRule"/>
</dbReference>
<evidence type="ECO:0000256" key="4">
    <source>
        <dbReference type="PIRSR" id="PIRSR617453-50"/>
    </source>
</evidence>
<dbReference type="GO" id="GO:0005829">
    <property type="term" value="C:cytosol"/>
    <property type="evidence" value="ECO:0007669"/>
    <property type="project" value="TreeGrafter"/>
</dbReference>
<evidence type="ECO:0000313" key="7">
    <source>
        <dbReference type="Proteomes" id="UP000216454"/>
    </source>
</evidence>
<evidence type="ECO:0000256" key="3">
    <source>
        <dbReference type="HAMAP-Rule" id="MF_00272"/>
    </source>
</evidence>
<evidence type="ECO:0000256" key="1">
    <source>
        <dbReference type="ARBA" id="ARBA00009249"/>
    </source>
</evidence>
<gene>
    <name evidence="3" type="primary">gcvH</name>
    <name evidence="6" type="ORF">PSSU_1564</name>
</gene>
<proteinExistence type="inferred from homology"/>
<sequence>MTQTQQQLPQDLLYSKGHAWVREEADGTVTLGITAYAADQLGKLVYIDMPSIGDALEAGEESFDIESGKSISPFVSPVSGEVTQVNDMADEDPTIVNADPYGDGWLVKVTLDGGAPTADDGLMNADEYEEFAKSQG</sequence>
<dbReference type="InterPro" id="IPR011053">
    <property type="entry name" value="Single_hybrid_motif"/>
</dbReference>
<keyword evidence="7" id="KW-1185">Reference proteome</keyword>
<dbReference type="NCBIfam" id="NF002270">
    <property type="entry name" value="PRK01202.1"/>
    <property type="match status" value="1"/>
</dbReference>
<dbReference type="EMBL" id="MWWQ01000016">
    <property type="protein sequence ID" value="OZG49306.1"/>
    <property type="molecule type" value="Genomic_DNA"/>
</dbReference>
<dbReference type="InterPro" id="IPR017453">
    <property type="entry name" value="GCV_H_sub"/>
</dbReference>
<comment type="similarity">
    <text evidence="1 3">Belongs to the GcvH family.</text>
</comment>
<dbReference type="Pfam" id="PF01597">
    <property type="entry name" value="GCV_H"/>
    <property type="match status" value="1"/>
</dbReference>
<dbReference type="OrthoDB" id="9796712at2"/>
<dbReference type="PANTHER" id="PTHR11715:SF3">
    <property type="entry name" value="GLYCINE CLEAVAGE SYSTEM H PROTEIN-RELATED"/>
    <property type="match status" value="1"/>
</dbReference>
<dbReference type="InterPro" id="IPR002930">
    <property type="entry name" value="GCV_H"/>
</dbReference>
<dbReference type="AlphaFoldDB" id="A0A261ERK5"/>
<dbReference type="PANTHER" id="PTHR11715">
    <property type="entry name" value="GLYCINE CLEAVAGE SYSTEM H PROTEIN"/>
    <property type="match status" value="1"/>
</dbReference>
<dbReference type="RefSeq" id="WP_094691881.1">
    <property type="nucleotide sequence ID" value="NZ_MWWQ01000016.1"/>
</dbReference>
<protein>
    <recommendedName>
        <fullName evidence="3">Glycine cleavage system H protein</fullName>
    </recommendedName>
</protein>
<feature type="domain" description="Lipoyl-binding" evidence="5">
    <location>
        <begin position="28"/>
        <end position="110"/>
    </location>
</feature>
<keyword evidence="2 3" id="KW-0450">Lipoyl</keyword>
<dbReference type="GO" id="GO:0005960">
    <property type="term" value="C:glycine cleavage complex"/>
    <property type="evidence" value="ECO:0007669"/>
    <property type="project" value="InterPro"/>
</dbReference>
<accession>A0A261ERK5</accession>
<evidence type="ECO:0000313" key="6">
    <source>
        <dbReference type="EMBL" id="OZG49306.1"/>
    </source>
</evidence>
<comment type="cofactor">
    <cofactor evidence="3">
        <name>(R)-lipoate</name>
        <dbReference type="ChEBI" id="CHEBI:83088"/>
    </cofactor>
    <text evidence="3">Binds 1 lipoyl cofactor covalently.</text>
</comment>
<dbReference type="SUPFAM" id="SSF51230">
    <property type="entry name" value="Single hybrid motif"/>
    <property type="match status" value="1"/>
</dbReference>
<dbReference type="Gene3D" id="2.40.50.100">
    <property type="match status" value="1"/>
</dbReference>
<dbReference type="InterPro" id="IPR033753">
    <property type="entry name" value="GCV_H/Fam206"/>
</dbReference>
<organism evidence="6 7">
    <name type="scientific">Pseudoscardovia suis</name>
    <dbReference type="NCBI Taxonomy" id="987063"/>
    <lineage>
        <taxon>Bacteria</taxon>
        <taxon>Bacillati</taxon>
        <taxon>Actinomycetota</taxon>
        <taxon>Actinomycetes</taxon>
        <taxon>Bifidobacteriales</taxon>
        <taxon>Bifidobacteriaceae</taxon>
        <taxon>Pseudoscardovia</taxon>
    </lineage>
</organism>
<comment type="subunit">
    <text evidence="3">The glycine cleavage system is composed of four proteins: P, T, L and H.</text>
</comment>
<evidence type="ECO:0000259" key="5">
    <source>
        <dbReference type="PROSITE" id="PS50968"/>
    </source>
</evidence>